<evidence type="ECO:0000313" key="2">
    <source>
        <dbReference type="EMBL" id="OAY30390.1"/>
    </source>
</evidence>
<dbReference type="AlphaFoldDB" id="A0A2C9UJ73"/>
<dbReference type="PANTHER" id="PTHR35472">
    <property type="match status" value="1"/>
</dbReference>
<comment type="caution">
    <text evidence="2">The sequence shown here is derived from an EMBL/GenBank/DDBJ whole genome shotgun (WGS) entry which is preliminary data.</text>
</comment>
<sequence length="87" mass="9819">MRIKKSQLFLILLIMIALVHGSSGRYYTYQVPIKEETQQESKTKYSDMFLRGTAAIQKAIKSSNGKINSMHTVSRRLVPGGPNPLHN</sequence>
<dbReference type="EMBL" id="CM004400">
    <property type="protein sequence ID" value="OAY30390.1"/>
    <property type="molecule type" value="Genomic_DNA"/>
</dbReference>
<protein>
    <submittedName>
        <fullName evidence="2">Uncharacterized protein</fullName>
    </submittedName>
</protein>
<feature type="signal peptide" evidence="1">
    <location>
        <begin position="1"/>
        <end position="21"/>
    </location>
</feature>
<keyword evidence="1" id="KW-0732">Signal</keyword>
<reference evidence="3" key="1">
    <citation type="journal article" date="2016" name="Nat. Biotechnol.">
        <title>Sequencing wild and cultivated cassava and related species reveals extensive interspecific hybridization and genetic diversity.</title>
        <authorList>
            <person name="Bredeson J.V."/>
            <person name="Lyons J.B."/>
            <person name="Prochnik S.E."/>
            <person name="Wu G.A."/>
            <person name="Ha C.M."/>
            <person name="Edsinger-Gonzales E."/>
            <person name="Grimwood J."/>
            <person name="Schmutz J."/>
            <person name="Rabbi I.Y."/>
            <person name="Egesi C."/>
            <person name="Nauluvula P."/>
            <person name="Lebot V."/>
            <person name="Ndunguru J."/>
            <person name="Mkamilo G."/>
            <person name="Bart R.S."/>
            <person name="Setter T.L."/>
            <person name="Gleadow R.M."/>
            <person name="Kulakow P."/>
            <person name="Ferguson M.E."/>
            <person name="Rounsley S."/>
            <person name="Rokhsar D.S."/>
        </authorList>
    </citation>
    <scope>NUCLEOTIDE SEQUENCE [LARGE SCALE GENOMIC DNA]</scope>
    <source>
        <strain evidence="3">cv. AM560-2</strain>
    </source>
</reference>
<dbReference type="InterPro" id="IPR055317">
    <property type="entry name" value="CLE14-like"/>
</dbReference>
<evidence type="ECO:0000313" key="3">
    <source>
        <dbReference type="Proteomes" id="UP000091857"/>
    </source>
</evidence>
<gene>
    <name evidence="2" type="ORF">MANES_14G027000v8</name>
</gene>
<proteinExistence type="predicted"/>
<organism evidence="2 3">
    <name type="scientific">Manihot esculenta</name>
    <name type="common">Cassava</name>
    <name type="synonym">Jatropha manihot</name>
    <dbReference type="NCBI Taxonomy" id="3983"/>
    <lineage>
        <taxon>Eukaryota</taxon>
        <taxon>Viridiplantae</taxon>
        <taxon>Streptophyta</taxon>
        <taxon>Embryophyta</taxon>
        <taxon>Tracheophyta</taxon>
        <taxon>Spermatophyta</taxon>
        <taxon>Magnoliopsida</taxon>
        <taxon>eudicotyledons</taxon>
        <taxon>Gunneridae</taxon>
        <taxon>Pentapetalae</taxon>
        <taxon>rosids</taxon>
        <taxon>fabids</taxon>
        <taxon>Malpighiales</taxon>
        <taxon>Euphorbiaceae</taxon>
        <taxon>Crotonoideae</taxon>
        <taxon>Manihoteae</taxon>
        <taxon>Manihot</taxon>
    </lineage>
</organism>
<name>A0A2C9UJ73_MANES</name>
<accession>A0A2C9UJ73</accession>
<dbReference type="Proteomes" id="UP000091857">
    <property type="component" value="Chromosome 14"/>
</dbReference>
<dbReference type="OMA" id="KINSMHT"/>
<dbReference type="Gramene" id="Manes.14G027000.1.v8.1">
    <property type="protein sequence ID" value="Manes.14G027000.1.v8.1.CDS.1"/>
    <property type="gene ID" value="Manes.14G027000.v8.1"/>
</dbReference>
<feature type="chain" id="PRO_5011976848" evidence="1">
    <location>
        <begin position="22"/>
        <end position="87"/>
    </location>
</feature>
<evidence type="ECO:0000256" key="1">
    <source>
        <dbReference type="SAM" id="SignalP"/>
    </source>
</evidence>
<keyword evidence="3" id="KW-1185">Reference proteome</keyword>
<dbReference type="PANTHER" id="PTHR35472:SF3">
    <property type="entry name" value="CLAVATA3_ESR (CLE) GENE FAMILY MEMBER MTCLE05"/>
    <property type="match status" value="1"/>
</dbReference>
<dbReference type="GO" id="GO:0045595">
    <property type="term" value="P:regulation of cell differentiation"/>
    <property type="evidence" value="ECO:0000318"/>
    <property type="project" value="GO_Central"/>
</dbReference>